<evidence type="ECO:0008006" key="4">
    <source>
        <dbReference type="Google" id="ProtNLM"/>
    </source>
</evidence>
<comment type="caution">
    <text evidence="2">The sequence shown here is derived from an EMBL/GenBank/DDBJ whole genome shotgun (WGS) entry which is preliminary data.</text>
</comment>
<feature type="region of interest" description="Disordered" evidence="1">
    <location>
        <begin position="40"/>
        <end position="60"/>
    </location>
</feature>
<sequence>MPCIKRSKAAIVRSKMRLAEVVSLMLISVDKASTRRTAAAPSFPPQRRVDRITHGSSQKRIHADRWQSVPTPRCRDPPKCAGLTKTPYLARHANGSWILRTRQHLSWSVSQVMPSLMTDNYGTHLSRKKKRTTHKDGKPTSVVKMCLLSFFQGQAGGREGIQNEESAGGGY</sequence>
<evidence type="ECO:0000313" key="3">
    <source>
        <dbReference type="Proteomes" id="UP000815325"/>
    </source>
</evidence>
<evidence type="ECO:0000313" key="2">
    <source>
        <dbReference type="EMBL" id="KAF5831776.1"/>
    </source>
</evidence>
<dbReference type="EMBL" id="MU069922">
    <property type="protein sequence ID" value="KAF5831776.1"/>
    <property type="molecule type" value="Genomic_DNA"/>
</dbReference>
<dbReference type="Proteomes" id="UP000815325">
    <property type="component" value="Unassembled WGS sequence"/>
</dbReference>
<organism evidence="2 3">
    <name type="scientific">Dunaliella salina</name>
    <name type="common">Green alga</name>
    <name type="synonym">Protococcus salinus</name>
    <dbReference type="NCBI Taxonomy" id="3046"/>
    <lineage>
        <taxon>Eukaryota</taxon>
        <taxon>Viridiplantae</taxon>
        <taxon>Chlorophyta</taxon>
        <taxon>core chlorophytes</taxon>
        <taxon>Chlorophyceae</taxon>
        <taxon>CS clade</taxon>
        <taxon>Chlamydomonadales</taxon>
        <taxon>Dunaliellaceae</taxon>
        <taxon>Dunaliella</taxon>
    </lineage>
</organism>
<accession>A0ABQ7GB05</accession>
<gene>
    <name evidence="2" type="ORF">DUNSADRAFT_12587</name>
</gene>
<reference evidence="2" key="1">
    <citation type="submission" date="2017-08" db="EMBL/GenBank/DDBJ databases">
        <authorList>
            <person name="Polle J.E."/>
            <person name="Barry K."/>
            <person name="Cushman J."/>
            <person name="Schmutz J."/>
            <person name="Tran D."/>
            <person name="Hathwaick L.T."/>
            <person name="Yim W.C."/>
            <person name="Jenkins J."/>
            <person name="Mckie-Krisberg Z.M."/>
            <person name="Prochnik S."/>
            <person name="Lindquist E."/>
            <person name="Dockter R.B."/>
            <person name="Adam C."/>
            <person name="Molina H."/>
            <person name="Bunkerborg J."/>
            <person name="Jin E."/>
            <person name="Buchheim M."/>
            <person name="Magnuson J."/>
        </authorList>
    </citation>
    <scope>NUCLEOTIDE SEQUENCE</scope>
    <source>
        <strain evidence="2">CCAP 19/18</strain>
    </source>
</reference>
<proteinExistence type="predicted"/>
<protein>
    <recommendedName>
        <fullName evidence="4">Encoded protein</fullName>
    </recommendedName>
</protein>
<evidence type="ECO:0000256" key="1">
    <source>
        <dbReference type="SAM" id="MobiDB-lite"/>
    </source>
</evidence>
<name>A0ABQ7GB05_DUNSA</name>
<keyword evidence="3" id="KW-1185">Reference proteome</keyword>